<feature type="domain" description="Fe/B12 periplasmic-binding" evidence="1">
    <location>
        <begin position="2"/>
        <end position="260"/>
    </location>
</feature>
<dbReference type="EMBL" id="DTDH01000010">
    <property type="protein sequence ID" value="HGT97903.1"/>
    <property type="molecule type" value="Genomic_DNA"/>
</dbReference>
<proteinExistence type="predicted"/>
<dbReference type="SUPFAM" id="SSF53807">
    <property type="entry name" value="Helical backbone' metal receptor"/>
    <property type="match status" value="1"/>
</dbReference>
<dbReference type="Gene3D" id="3.40.50.1980">
    <property type="entry name" value="Nitrogenase molybdenum iron protein domain"/>
    <property type="match status" value="2"/>
</dbReference>
<dbReference type="InterPro" id="IPR002491">
    <property type="entry name" value="ABC_transptr_periplasmic_BD"/>
</dbReference>
<reference evidence="3" key="1">
    <citation type="journal article" date="2020" name="mSystems">
        <title>Genome- and Community-Level Interaction Insights into Carbon Utilization and Element Cycling Functions of Hydrothermarchaeota in Hydrothermal Sediment.</title>
        <authorList>
            <person name="Zhou Z."/>
            <person name="Liu Y."/>
            <person name="Xu W."/>
            <person name="Pan J."/>
            <person name="Luo Z.H."/>
            <person name="Li M."/>
        </authorList>
    </citation>
    <scope>NUCLEOTIDE SEQUENCE [LARGE SCALE GENOMIC DNA]</scope>
    <source>
        <strain evidence="2">SpSt-629</strain>
        <strain evidence="3">SpSt-688</strain>
    </source>
</reference>
<dbReference type="PANTHER" id="PTHR30535">
    <property type="entry name" value="VITAMIN B12-BINDING PROTEIN"/>
    <property type="match status" value="1"/>
</dbReference>
<dbReference type="PROSITE" id="PS50983">
    <property type="entry name" value="FE_B12_PBP"/>
    <property type="match status" value="1"/>
</dbReference>
<gene>
    <name evidence="2" type="ORF">ENT99_05055</name>
    <name evidence="3" type="ORF">ENU64_00545</name>
</gene>
<protein>
    <recommendedName>
        <fullName evidence="1">Fe/B12 periplasmic-binding domain-containing protein</fullName>
    </recommendedName>
</protein>
<sequence length="265" mass="30441">MRIVSLSPAVSETLSILGLEDNIVGITPWCRMYLEDKNKPIVGTYLDVDIELLKKINPDIVFLQSHVHDEIFHKLRNRNINAHLLPLPTNLLDIISNVEFIASLTNRYWEGKELADKLVEMVMSIRKRSIDERPRVYVEFLWPDKTFTTSGCLTYIDDGVRVAGGINIFFNKVAKFFHPRDEEIVSLDPQIVLVNIEPEFMDMNLDKYISIRKPLKNTSAFKTSSIFLVIESLDHNLAHPGPSFIINTIPKILQIISFYRSSIDI</sequence>
<accession>A0A7J3MWJ8</accession>
<comment type="caution">
    <text evidence="3">The sequence shown here is derived from an EMBL/GenBank/DDBJ whole genome shotgun (WGS) entry which is preliminary data.</text>
</comment>
<dbReference type="InterPro" id="IPR050902">
    <property type="entry name" value="ABC_Transporter_SBP"/>
</dbReference>
<evidence type="ECO:0000259" key="1">
    <source>
        <dbReference type="PROSITE" id="PS50983"/>
    </source>
</evidence>
<dbReference type="Pfam" id="PF01497">
    <property type="entry name" value="Peripla_BP_2"/>
    <property type="match status" value="1"/>
</dbReference>
<evidence type="ECO:0000313" key="3">
    <source>
        <dbReference type="EMBL" id="HGT97903.1"/>
    </source>
</evidence>
<name>A0A7J3MWJ8_9CREN</name>
<evidence type="ECO:0000313" key="2">
    <source>
        <dbReference type="EMBL" id="HFQ79055.1"/>
    </source>
</evidence>
<organism evidence="3">
    <name type="scientific">Ignisphaera aggregans</name>
    <dbReference type="NCBI Taxonomy" id="334771"/>
    <lineage>
        <taxon>Archaea</taxon>
        <taxon>Thermoproteota</taxon>
        <taxon>Thermoprotei</taxon>
        <taxon>Desulfurococcales</taxon>
        <taxon>Desulfurococcaceae</taxon>
        <taxon>Ignisphaera</taxon>
    </lineage>
</organism>
<dbReference type="PANTHER" id="PTHR30535:SF34">
    <property type="entry name" value="MOLYBDATE-BINDING PROTEIN MOLA"/>
    <property type="match status" value="1"/>
</dbReference>
<dbReference type="AlphaFoldDB" id="A0A7J3MWJ8"/>
<dbReference type="EMBL" id="DTAU01000100">
    <property type="protein sequence ID" value="HFQ79055.1"/>
    <property type="molecule type" value="Genomic_DNA"/>
</dbReference>